<feature type="region of interest" description="Disordered" evidence="1">
    <location>
        <begin position="1"/>
        <end position="35"/>
    </location>
</feature>
<comment type="caution">
    <text evidence="2">The sequence shown here is derived from an EMBL/GenBank/DDBJ whole genome shotgun (WGS) entry which is preliminary data.</text>
</comment>
<keyword evidence="3" id="KW-1185">Reference proteome</keyword>
<reference evidence="2 3" key="1">
    <citation type="submission" date="2022-02" db="EMBL/GenBank/DDBJ databases">
        <title>Draft genome sequence of Mezorhizobium retamae strain IRAMC:0171 isolated from Retama raetam nodules.</title>
        <authorList>
            <person name="Bengaied R."/>
            <person name="Sbissi I."/>
            <person name="Huber K."/>
            <person name="Ghodbane F."/>
            <person name="Nouioui I."/>
            <person name="Tarhouni M."/>
            <person name="Gtari M."/>
        </authorList>
    </citation>
    <scope>NUCLEOTIDE SEQUENCE [LARGE SCALE GENOMIC DNA]</scope>
    <source>
        <strain evidence="2 3">IRAMC:0171</strain>
    </source>
</reference>
<dbReference type="EMBL" id="JAKREW010000005">
    <property type="protein sequence ID" value="MCG7505103.1"/>
    <property type="molecule type" value="Genomic_DNA"/>
</dbReference>
<evidence type="ECO:0000313" key="2">
    <source>
        <dbReference type="EMBL" id="MCG7505103.1"/>
    </source>
</evidence>
<accession>A0ABS9QCF8</accession>
<evidence type="ECO:0000313" key="3">
    <source>
        <dbReference type="Proteomes" id="UP001201701"/>
    </source>
</evidence>
<sequence>MESPGVTKMRRKQKLRAFPGFREKRKRSKDNSNRKTAQRGVVLLDVVAALAIVALAAFVVMPRPRSSIGAAELSAEAVRVSGEFRKGRAKALTTGSVSDVTVDPGNKRIHVDGANPISIKDGVDMNWVTSDRCPIRSGTRALRFLADGRSCGGVMTLSAAGRKIELRVDWLTGRVEMSPK</sequence>
<proteinExistence type="predicted"/>
<protein>
    <recommendedName>
        <fullName evidence="4">Type II secretion system protein GspH</fullName>
    </recommendedName>
</protein>
<dbReference type="RefSeq" id="WP_239363701.1">
    <property type="nucleotide sequence ID" value="NZ_JAKREW010000005.1"/>
</dbReference>
<organism evidence="2 3">
    <name type="scientific">Mesorhizobium retamae</name>
    <dbReference type="NCBI Taxonomy" id="2912854"/>
    <lineage>
        <taxon>Bacteria</taxon>
        <taxon>Pseudomonadati</taxon>
        <taxon>Pseudomonadota</taxon>
        <taxon>Alphaproteobacteria</taxon>
        <taxon>Hyphomicrobiales</taxon>
        <taxon>Phyllobacteriaceae</taxon>
        <taxon>Mesorhizobium</taxon>
    </lineage>
</organism>
<dbReference type="InterPro" id="IPR045584">
    <property type="entry name" value="Pilin-like"/>
</dbReference>
<name>A0ABS9QCF8_9HYPH</name>
<dbReference type="SUPFAM" id="SSF54523">
    <property type="entry name" value="Pili subunits"/>
    <property type="match status" value="1"/>
</dbReference>
<gene>
    <name evidence="2" type="ORF">L4923_08720</name>
</gene>
<evidence type="ECO:0008006" key="4">
    <source>
        <dbReference type="Google" id="ProtNLM"/>
    </source>
</evidence>
<evidence type="ECO:0000256" key="1">
    <source>
        <dbReference type="SAM" id="MobiDB-lite"/>
    </source>
</evidence>
<dbReference type="Proteomes" id="UP001201701">
    <property type="component" value="Unassembled WGS sequence"/>
</dbReference>